<keyword evidence="9" id="KW-1133">Transmembrane helix</keyword>
<evidence type="ECO:0000313" key="11">
    <source>
        <dbReference type="Proteomes" id="UP001221757"/>
    </source>
</evidence>
<dbReference type="AlphaFoldDB" id="A0AAD7FVT1"/>
<feature type="region of interest" description="Disordered" evidence="8">
    <location>
        <begin position="968"/>
        <end position="1028"/>
    </location>
</feature>
<sequence>MQEREHDNPFMAPYATPSQHSQQSLYSDHPQAPYASPYGAYTTDSQLTEYRDDPVYPPASPNNSAHLLPTGASAENAAPSRSYGASYVPGARGAAASRTKRRWIGLGVVAGIIVVAVAVVLPVYFLVIKKHNDAASGTASGGSGAGGSKGVVGAVTGGDGSTVVTANGSSFVYNNSFGGYWAWDAANPFGSGGRPNSWTPPLNESWDWANDKIYGVNLGGWFVLEPSDAWARPGGRRFSPLIPARWHRRLHDPITHARRRRMAANGAARADGAGSSLTSMCAGGRLVARADAARINASGAPRHMERGTRRVGYFCAAARAAGADAGGSSAVAGGAGGGFAPRAWLRYAPHARLSPFSSSLTSPLPRARSLSFFTFLLVPPPSLLLPFIFPAPSFFLPPLFPPFRPPNAHDTNAHPVRSHHPRALPGVPLRAGRVDARVAHARRRDAAGHDGEPLRHVITEQDIAQIAGAGLNWVRVPIPFWAVSTWSDVGTDGTGEVAEPFLESVCWKYVVRLLGWARKYGLRVNLDLHTVPGSQNGYNHSGKLGQVNFLNGIMGVANAQRALDYIRTITEFISQPEWRDVVPMFGIVNEALMSTIGRDQLTAFYLHAHDMIRGITGLGAGNGPFISVHDGFDSVASWAGLLPGSDRIILDKHPYFAFDQQPTDAPIATSDDPASAGGVWPKQACSAWGPPINTSRCRPDFYDSSFGDRGMDPGSCLAVPSGAVESNRPTRAGTTLHRPASTLYFVSIFGRRQANPPRRQAHWTSRAPLAHTFSSLILGASRSKTRGTAASAWHVGSTPNSFHSLAVLTPSPDFSGAALAGGVLIYIDSCRWVAQARNRARNSTHEQLEVLPTRGDGGSLDDERLTKNAQAAQSPLARALRTPGPRGKPESGGIGNEASDPAVDASCDFELSAHWILGEDDSAEQVLRRRRIGARGQCGEDFVTLLRAVVVGGAVRMEWKERVAAALRRGGGPGRETRMSSCAVARERRAIEPRPQPKPRDSERRTEQSKVVPGGRGTGSKGRKERLSVRALLRAGSRGKDEGRTAVHSLEGSTTQLVFHGYVDLDGTSEKLLDVLA</sequence>
<keyword evidence="9" id="KW-0812">Transmembrane</keyword>
<gene>
    <name evidence="10" type="ORF">B0H17DRAFT_1149170</name>
</gene>
<dbReference type="PANTHER" id="PTHR31297">
    <property type="entry name" value="GLUCAN ENDO-1,6-BETA-GLUCOSIDASE B"/>
    <property type="match status" value="1"/>
</dbReference>
<accession>A0AAD7FVT1</accession>
<keyword evidence="3" id="KW-0325">Glycoprotein</keyword>
<dbReference type="EC" id="3.2.1.58" evidence="7"/>
<dbReference type="EMBL" id="JARKIE010000439">
    <property type="protein sequence ID" value="KAJ7639881.1"/>
    <property type="molecule type" value="Genomic_DNA"/>
</dbReference>
<comment type="caution">
    <text evidence="10">The sequence shown here is derived from an EMBL/GenBank/DDBJ whole genome shotgun (WGS) entry which is preliminary data.</text>
</comment>
<name>A0AAD7FVT1_MYCRO</name>
<keyword evidence="9" id="KW-0472">Membrane</keyword>
<evidence type="ECO:0000256" key="2">
    <source>
        <dbReference type="ARBA" id="ARBA00022801"/>
    </source>
</evidence>
<evidence type="ECO:0000256" key="9">
    <source>
        <dbReference type="SAM" id="Phobius"/>
    </source>
</evidence>
<evidence type="ECO:0000313" key="10">
    <source>
        <dbReference type="EMBL" id="KAJ7639881.1"/>
    </source>
</evidence>
<dbReference type="GO" id="GO:0004338">
    <property type="term" value="F:glucan exo-1,3-beta-glucosidase activity"/>
    <property type="evidence" value="ECO:0007669"/>
    <property type="project" value="UniProtKB-EC"/>
</dbReference>
<feature type="compositionally biased region" description="Basic and acidic residues" evidence="8">
    <location>
        <begin position="998"/>
        <end position="1008"/>
    </location>
</feature>
<evidence type="ECO:0000256" key="7">
    <source>
        <dbReference type="ARBA" id="ARBA00038929"/>
    </source>
</evidence>
<dbReference type="InterPro" id="IPR017853">
    <property type="entry name" value="GH"/>
</dbReference>
<keyword evidence="11" id="KW-1185">Reference proteome</keyword>
<keyword evidence="5" id="KW-0961">Cell wall biogenesis/degradation</keyword>
<feature type="region of interest" description="Disordered" evidence="8">
    <location>
        <begin position="1"/>
        <end position="75"/>
    </location>
</feature>
<dbReference type="GO" id="GO:0005576">
    <property type="term" value="C:extracellular region"/>
    <property type="evidence" value="ECO:0007669"/>
    <property type="project" value="TreeGrafter"/>
</dbReference>
<evidence type="ECO:0000256" key="5">
    <source>
        <dbReference type="ARBA" id="ARBA00023316"/>
    </source>
</evidence>
<evidence type="ECO:0000256" key="3">
    <source>
        <dbReference type="ARBA" id="ARBA00023180"/>
    </source>
</evidence>
<keyword evidence="4" id="KW-0326">Glycosidase</keyword>
<feature type="compositionally biased region" description="Polar residues" evidence="8">
    <location>
        <begin position="16"/>
        <end position="26"/>
    </location>
</feature>
<dbReference type="GO" id="GO:0009986">
    <property type="term" value="C:cell surface"/>
    <property type="evidence" value="ECO:0007669"/>
    <property type="project" value="TreeGrafter"/>
</dbReference>
<dbReference type="Proteomes" id="UP001221757">
    <property type="component" value="Unassembled WGS sequence"/>
</dbReference>
<dbReference type="GO" id="GO:0071555">
    <property type="term" value="P:cell wall organization"/>
    <property type="evidence" value="ECO:0007669"/>
    <property type="project" value="UniProtKB-KW"/>
</dbReference>
<reference evidence="10" key="1">
    <citation type="submission" date="2023-03" db="EMBL/GenBank/DDBJ databases">
        <title>Massive genome expansion in bonnet fungi (Mycena s.s.) driven by repeated elements and novel gene families across ecological guilds.</title>
        <authorList>
            <consortium name="Lawrence Berkeley National Laboratory"/>
            <person name="Harder C.B."/>
            <person name="Miyauchi S."/>
            <person name="Viragh M."/>
            <person name="Kuo A."/>
            <person name="Thoen E."/>
            <person name="Andreopoulos B."/>
            <person name="Lu D."/>
            <person name="Skrede I."/>
            <person name="Drula E."/>
            <person name="Henrissat B."/>
            <person name="Morin E."/>
            <person name="Kohler A."/>
            <person name="Barry K."/>
            <person name="LaButti K."/>
            <person name="Morin E."/>
            <person name="Salamov A."/>
            <person name="Lipzen A."/>
            <person name="Mereny Z."/>
            <person name="Hegedus B."/>
            <person name="Baldrian P."/>
            <person name="Stursova M."/>
            <person name="Weitz H."/>
            <person name="Taylor A."/>
            <person name="Grigoriev I.V."/>
            <person name="Nagy L.G."/>
            <person name="Martin F."/>
            <person name="Kauserud H."/>
        </authorList>
    </citation>
    <scope>NUCLEOTIDE SEQUENCE</scope>
    <source>
        <strain evidence="10">CBHHK067</strain>
    </source>
</reference>
<comment type="catalytic activity">
    <reaction evidence="6">
        <text>Successive hydrolysis of beta-D-glucose units from the non-reducing ends of (1-&gt;3)-beta-D-glucans, releasing alpha-glucose.</text>
        <dbReference type="EC" id="3.2.1.58"/>
    </reaction>
</comment>
<dbReference type="SUPFAM" id="SSF51445">
    <property type="entry name" value="(Trans)glycosidases"/>
    <property type="match status" value="2"/>
</dbReference>
<keyword evidence="2" id="KW-0378">Hydrolase</keyword>
<evidence type="ECO:0000256" key="1">
    <source>
        <dbReference type="ARBA" id="ARBA00005641"/>
    </source>
</evidence>
<proteinExistence type="inferred from homology"/>
<evidence type="ECO:0000256" key="6">
    <source>
        <dbReference type="ARBA" id="ARBA00036824"/>
    </source>
</evidence>
<evidence type="ECO:0000256" key="8">
    <source>
        <dbReference type="SAM" id="MobiDB-lite"/>
    </source>
</evidence>
<comment type="similarity">
    <text evidence="1">Belongs to the glycosyl hydrolase 5 (cellulase A) family.</text>
</comment>
<organism evidence="10 11">
    <name type="scientific">Mycena rosella</name>
    <name type="common">Pink bonnet</name>
    <name type="synonym">Agaricus rosellus</name>
    <dbReference type="NCBI Taxonomy" id="1033263"/>
    <lineage>
        <taxon>Eukaryota</taxon>
        <taxon>Fungi</taxon>
        <taxon>Dikarya</taxon>
        <taxon>Basidiomycota</taxon>
        <taxon>Agaricomycotina</taxon>
        <taxon>Agaricomycetes</taxon>
        <taxon>Agaricomycetidae</taxon>
        <taxon>Agaricales</taxon>
        <taxon>Marasmiineae</taxon>
        <taxon>Mycenaceae</taxon>
        <taxon>Mycena</taxon>
    </lineage>
</organism>
<dbReference type="GO" id="GO:0009251">
    <property type="term" value="P:glucan catabolic process"/>
    <property type="evidence" value="ECO:0007669"/>
    <property type="project" value="TreeGrafter"/>
</dbReference>
<feature type="region of interest" description="Disordered" evidence="8">
    <location>
        <begin position="870"/>
        <end position="900"/>
    </location>
</feature>
<dbReference type="Gene3D" id="3.20.20.80">
    <property type="entry name" value="Glycosidases"/>
    <property type="match status" value="2"/>
</dbReference>
<dbReference type="PANTHER" id="PTHR31297:SF34">
    <property type="entry name" value="GLUCAN 1,3-BETA-GLUCOSIDASE 2"/>
    <property type="match status" value="1"/>
</dbReference>
<evidence type="ECO:0000256" key="4">
    <source>
        <dbReference type="ARBA" id="ARBA00023295"/>
    </source>
</evidence>
<protein>
    <recommendedName>
        <fullName evidence="7">glucan 1,3-beta-glucosidase</fullName>
        <ecNumber evidence="7">3.2.1.58</ecNumber>
    </recommendedName>
</protein>
<feature type="transmembrane region" description="Helical" evidence="9">
    <location>
        <begin position="103"/>
        <end position="127"/>
    </location>
</feature>
<dbReference type="InterPro" id="IPR050386">
    <property type="entry name" value="Glycosyl_hydrolase_5"/>
</dbReference>